<dbReference type="EMBL" id="WIGM01000948">
    <property type="protein sequence ID" value="KAF6808060.1"/>
    <property type="molecule type" value="Genomic_DNA"/>
</dbReference>
<dbReference type="InterPro" id="IPR036047">
    <property type="entry name" value="F-box-like_dom_sf"/>
</dbReference>
<evidence type="ECO:0000259" key="1">
    <source>
        <dbReference type="PROSITE" id="PS50181"/>
    </source>
</evidence>
<dbReference type="PROSITE" id="PS50181">
    <property type="entry name" value="FBOX"/>
    <property type="match status" value="1"/>
</dbReference>
<dbReference type="Proteomes" id="UP000639643">
    <property type="component" value="Unassembled WGS sequence"/>
</dbReference>
<proteinExistence type="predicted"/>
<comment type="caution">
    <text evidence="2">The sequence shown here is derived from an EMBL/GenBank/DDBJ whole genome shotgun (WGS) entry which is preliminary data.</text>
</comment>
<dbReference type="InterPro" id="IPR001810">
    <property type="entry name" value="F-box_dom"/>
</dbReference>
<dbReference type="OrthoDB" id="4851231at2759"/>
<protein>
    <recommendedName>
        <fullName evidence="1">F-box domain-containing protein</fullName>
    </recommendedName>
</protein>
<name>A0A8H6J7Q5_9PEZI</name>
<gene>
    <name evidence="2" type="ORF">CMUS01_13972</name>
</gene>
<dbReference type="AlphaFoldDB" id="A0A8H6J7Q5"/>
<feature type="domain" description="F-box" evidence="1">
    <location>
        <begin position="53"/>
        <end position="99"/>
    </location>
</feature>
<keyword evidence="3" id="KW-1185">Reference proteome</keyword>
<accession>A0A8H6J7Q5</accession>
<evidence type="ECO:0000313" key="2">
    <source>
        <dbReference type="EMBL" id="KAF6808060.1"/>
    </source>
</evidence>
<evidence type="ECO:0000313" key="3">
    <source>
        <dbReference type="Proteomes" id="UP000639643"/>
    </source>
</evidence>
<dbReference type="CDD" id="cd09917">
    <property type="entry name" value="F-box_SF"/>
    <property type="match status" value="1"/>
</dbReference>
<organism evidence="2 3">
    <name type="scientific">Colletotrichum musicola</name>
    <dbReference type="NCBI Taxonomy" id="2175873"/>
    <lineage>
        <taxon>Eukaryota</taxon>
        <taxon>Fungi</taxon>
        <taxon>Dikarya</taxon>
        <taxon>Ascomycota</taxon>
        <taxon>Pezizomycotina</taxon>
        <taxon>Sordariomycetes</taxon>
        <taxon>Hypocreomycetidae</taxon>
        <taxon>Glomerellales</taxon>
        <taxon>Glomerellaceae</taxon>
        <taxon>Colletotrichum</taxon>
        <taxon>Colletotrichum orchidearum species complex</taxon>
    </lineage>
</organism>
<dbReference type="Pfam" id="PF00646">
    <property type="entry name" value="F-box"/>
    <property type="match status" value="1"/>
</dbReference>
<sequence length="344" mass="38725">MAEFSSIEPQKLIEKLSHRPYEILDAMITINTWQSPPAPSALSRPLPRRISSLGVLDRLPPEITSTILGFLDLPSLAVFARASHRANDVIRSLRQYQDLLAFAPEAVEALRCTDLMRVHSAAHLHDALRSRRCATCIERGEFLFLPTGERCCWQCLRDHPLLRMITPWQARQYFCLSERHVRRLTLFTVIDGCYGIYGVYDVRQRSVRGRRLVSARAAVELGLKVHGSAENLSIAVFVYLNHPDVLPTVQNNRENLFAAARLLAALIVEFATLEILLKAFDDAWYEQAASLTRGWAEDMLNEIQDELAPLVLSGQAPPNMASINLMIANLKARLGDIQAPPRKP</sequence>
<dbReference type="SUPFAM" id="SSF81383">
    <property type="entry name" value="F-box domain"/>
    <property type="match status" value="1"/>
</dbReference>
<reference evidence="2" key="1">
    <citation type="journal article" date="2020" name="Phytopathology">
        <title>Genome Sequence Resources of Colletotrichum truncatum, C. plurivorum, C. musicola, and C. sojae: Four Species Pathogenic to Soybean (Glycine max).</title>
        <authorList>
            <person name="Rogerio F."/>
            <person name="Boufleur T.R."/>
            <person name="Ciampi-Guillardi M."/>
            <person name="Sukno S.A."/>
            <person name="Thon M.R."/>
            <person name="Massola Junior N.S."/>
            <person name="Baroncelli R."/>
        </authorList>
    </citation>
    <scope>NUCLEOTIDE SEQUENCE</scope>
    <source>
        <strain evidence="2">LFN0074</strain>
    </source>
</reference>